<keyword evidence="6" id="KW-1185">Reference proteome</keyword>
<dbReference type="AlphaFoldDB" id="A0A0M3K0V9"/>
<dbReference type="EMBL" id="UYRR01031535">
    <property type="protein sequence ID" value="VDK50845.1"/>
    <property type="molecule type" value="Genomic_DNA"/>
</dbReference>
<feature type="region of interest" description="Disordered" evidence="2">
    <location>
        <begin position="208"/>
        <end position="234"/>
    </location>
</feature>
<evidence type="ECO:0000256" key="2">
    <source>
        <dbReference type="SAM" id="MobiDB-lite"/>
    </source>
</evidence>
<keyword evidence="3" id="KW-0472">Membrane</keyword>
<proteinExistence type="predicted"/>
<reference evidence="5 6" key="2">
    <citation type="submission" date="2018-11" db="EMBL/GenBank/DDBJ databases">
        <authorList>
            <consortium name="Pathogen Informatics"/>
        </authorList>
    </citation>
    <scope>NUCLEOTIDE SEQUENCE [LARGE SCALE GENOMIC DNA]</scope>
</reference>
<dbReference type="Proteomes" id="UP000267096">
    <property type="component" value="Unassembled WGS sequence"/>
</dbReference>
<keyword evidence="3" id="KW-1133">Transmembrane helix</keyword>
<sequence length="352" mass="40311">MIKLWDAIDEGFCEETMVAIRIYHGSEQSQQFSQIYPLPIVPSSYIIDLSGQPLDVITINESMDDVVFMSHLRSACEAAHLGDRIKAKNVASSSSSSKQVDSAESGDSKTQRPKEEATELNENSSDAMAAEEKAKRARELLKQKHAAEEERKKKEELEKEMERRNMGKLLSDAKSAREEKEIRELAEKRRRDKIEAEQQLRRLREQIKADREERQRRNAPEANVCGMNKSDENKPLLQQPIPSSECRIQCKFPDGSTLVHQFASSSKFSELIELIKQDGRQKEEFYLVQMYPRREFPDSNSSFLELGLTPSATILVVTVASFCFYSFIQISSKHCTQTDLICTREAHLVWRV</sequence>
<feature type="domain" description="UBX" evidence="4">
    <location>
        <begin position="241"/>
        <end position="316"/>
    </location>
</feature>
<dbReference type="GO" id="GO:0036503">
    <property type="term" value="P:ERAD pathway"/>
    <property type="evidence" value="ECO:0007669"/>
    <property type="project" value="TreeGrafter"/>
</dbReference>
<name>A0A0M3K0V9_ANISI</name>
<accession>A0A0M3K0V9</accession>
<evidence type="ECO:0000256" key="3">
    <source>
        <dbReference type="SAM" id="Phobius"/>
    </source>
</evidence>
<dbReference type="SUPFAM" id="SSF54236">
    <property type="entry name" value="Ubiquitin-like"/>
    <property type="match status" value="1"/>
</dbReference>
<dbReference type="OrthoDB" id="10254930at2759"/>
<organism evidence="7">
    <name type="scientific">Anisakis simplex</name>
    <name type="common">Herring worm</name>
    <dbReference type="NCBI Taxonomy" id="6269"/>
    <lineage>
        <taxon>Eukaryota</taxon>
        <taxon>Metazoa</taxon>
        <taxon>Ecdysozoa</taxon>
        <taxon>Nematoda</taxon>
        <taxon>Chromadorea</taxon>
        <taxon>Rhabditida</taxon>
        <taxon>Spirurina</taxon>
        <taxon>Ascaridomorpha</taxon>
        <taxon>Ascaridoidea</taxon>
        <taxon>Anisakidae</taxon>
        <taxon>Anisakis</taxon>
        <taxon>Anisakis simplex complex</taxon>
    </lineage>
</organism>
<feature type="transmembrane region" description="Helical" evidence="3">
    <location>
        <begin position="303"/>
        <end position="328"/>
    </location>
</feature>
<dbReference type="PROSITE" id="PS50033">
    <property type="entry name" value="UBX"/>
    <property type="match status" value="1"/>
</dbReference>
<dbReference type="GO" id="GO:0005783">
    <property type="term" value="C:endoplasmic reticulum"/>
    <property type="evidence" value="ECO:0007669"/>
    <property type="project" value="TreeGrafter"/>
</dbReference>
<feature type="region of interest" description="Disordered" evidence="2">
    <location>
        <begin position="89"/>
        <end position="175"/>
    </location>
</feature>
<evidence type="ECO:0000313" key="6">
    <source>
        <dbReference type="Proteomes" id="UP000267096"/>
    </source>
</evidence>
<protein>
    <recommendedName>
        <fullName evidence="1">UBX domain-containing protein 4</fullName>
    </recommendedName>
</protein>
<dbReference type="Pfam" id="PF00789">
    <property type="entry name" value="UBX"/>
    <property type="match status" value="1"/>
</dbReference>
<feature type="compositionally biased region" description="Basic and acidic residues" evidence="2">
    <location>
        <begin position="106"/>
        <end position="117"/>
    </location>
</feature>
<evidence type="ECO:0000313" key="5">
    <source>
        <dbReference type="EMBL" id="VDK50845.1"/>
    </source>
</evidence>
<dbReference type="SMART" id="SM00166">
    <property type="entry name" value="UBX"/>
    <property type="match status" value="1"/>
</dbReference>
<dbReference type="InterPro" id="IPR029071">
    <property type="entry name" value="Ubiquitin-like_domsf"/>
</dbReference>
<evidence type="ECO:0000256" key="1">
    <source>
        <dbReference type="ARBA" id="ARBA00040925"/>
    </source>
</evidence>
<feature type="compositionally biased region" description="Basic and acidic residues" evidence="2">
    <location>
        <begin position="208"/>
        <end position="219"/>
    </location>
</feature>
<dbReference type="PANTHER" id="PTHR46424">
    <property type="entry name" value="UBX DOMAIN-CONTAINING PROTEIN 4"/>
    <property type="match status" value="1"/>
</dbReference>
<feature type="compositionally biased region" description="Basic and acidic residues" evidence="2">
    <location>
        <begin position="130"/>
        <end position="165"/>
    </location>
</feature>
<dbReference type="Gene3D" id="3.10.20.90">
    <property type="entry name" value="Phosphatidylinositol 3-kinase Catalytic Subunit, Chain A, domain 1"/>
    <property type="match status" value="1"/>
</dbReference>
<evidence type="ECO:0000313" key="7">
    <source>
        <dbReference type="WBParaSite" id="ASIM_0001447801-mRNA-1"/>
    </source>
</evidence>
<evidence type="ECO:0000259" key="4">
    <source>
        <dbReference type="PROSITE" id="PS50033"/>
    </source>
</evidence>
<dbReference type="InterPro" id="IPR001012">
    <property type="entry name" value="UBX_dom"/>
</dbReference>
<dbReference type="WBParaSite" id="ASIM_0001447801-mRNA-1">
    <property type="protein sequence ID" value="ASIM_0001447801-mRNA-1"/>
    <property type="gene ID" value="ASIM_0001447801"/>
</dbReference>
<reference evidence="7" key="1">
    <citation type="submission" date="2017-02" db="UniProtKB">
        <authorList>
            <consortium name="WormBaseParasite"/>
        </authorList>
    </citation>
    <scope>IDENTIFICATION</scope>
</reference>
<gene>
    <name evidence="5" type="ORF">ASIM_LOCUS13888</name>
</gene>
<keyword evidence="3" id="KW-0812">Transmembrane</keyword>
<dbReference type="PANTHER" id="PTHR46424:SF1">
    <property type="entry name" value="UBX DOMAIN-CONTAINING PROTEIN 4"/>
    <property type="match status" value="1"/>
</dbReference>